<dbReference type="EMBL" id="AZHD01000009">
    <property type="protein sequence ID" value="OAA60477.1"/>
    <property type="molecule type" value="Genomic_DNA"/>
</dbReference>
<gene>
    <name evidence="1" type="ORF">SPI_05601</name>
</gene>
<proteinExistence type="predicted"/>
<sequence length="76" mass="8169">MDGDEGEDGRPPCTINGFHFAHICTSVMPFVHGPIRDLSLIMRRGRPALALVLARVPAAAAAAADGSFDCMKRLYN</sequence>
<dbReference type="Proteomes" id="UP000076874">
    <property type="component" value="Unassembled WGS sequence"/>
</dbReference>
<dbReference type="AlphaFoldDB" id="A0A167TD45"/>
<evidence type="ECO:0000313" key="2">
    <source>
        <dbReference type="Proteomes" id="UP000076874"/>
    </source>
</evidence>
<protein>
    <submittedName>
        <fullName evidence="1">Uncharacterized protein</fullName>
    </submittedName>
</protein>
<keyword evidence="2" id="KW-1185">Reference proteome</keyword>
<name>A0A167TD45_9HYPO</name>
<comment type="caution">
    <text evidence="1">The sequence shown here is derived from an EMBL/GenBank/DDBJ whole genome shotgun (WGS) entry which is preliminary data.</text>
</comment>
<organism evidence="1 2">
    <name type="scientific">Niveomyces insectorum RCEF 264</name>
    <dbReference type="NCBI Taxonomy" id="1081102"/>
    <lineage>
        <taxon>Eukaryota</taxon>
        <taxon>Fungi</taxon>
        <taxon>Dikarya</taxon>
        <taxon>Ascomycota</taxon>
        <taxon>Pezizomycotina</taxon>
        <taxon>Sordariomycetes</taxon>
        <taxon>Hypocreomycetidae</taxon>
        <taxon>Hypocreales</taxon>
        <taxon>Cordycipitaceae</taxon>
        <taxon>Niveomyces</taxon>
    </lineage>
</organism>
<reference evidence="1 2" key="1">
    <citation type="journal article" date="2016" name="Genome Biol. Evol.">
        <title>Divergent and convergent evolution of fungal pathogenicity.</title>
        <authorList>
            <person name="Shang Y."/>
            <person name="Xiao G."/>
            <person name="Zheng P."/>
            <person name="Cen K."/>
            <person name="Zhan S."/>
            <person name="Wang C."/>
        </authorList>
    </citation>
    <scope>NUCLEOTIDE SEQUENCE [LARGE SCALE GENOMIC DNA]</scope>
    <source>
        <strain evidence="1 2">RCEF 264</strain>
    </source>
</reference>
<accession>A0A167TD45</accession>
<evidence type="ECO:0000313" key="1">
    <source>
        <dbReference type="EMBL" id="OAA60477.1"/>
    </source>
</evidence>